<feature type="transmembrane region" description="Helical" evidence="1">
    <location>
        <begin position="89"/>
        <end position="111"/>
    </location>
</feature>
<dbReference type="GO" id="GO:0035556">
    <property type="term" value="P:intracellular signal transduction"/>
    <property type="evidence" value="ECO:0007669"/>
    <property type="project" value="InterPro"/>
</dbReference>
<dbReference type="InterPro" id="IPR001054">
    <property type="entry name" value="A/G_cyclase"/>
</dbReference>
<keyword evidence="1" id="KW-0472">Membrane</keyword>
<feature type="transmembrane region" description="Helical" evidence="1">
    <location>
        <begin position="123"/>
        <end position="144"/>
    </location>
</feature>
<evidence type="ECO:0000259" key="2">
    <source>
        <dbReference type="PROSITE" id="PS50125"/>
    </source>
</evidence>
<feature type="transmembrane region" description="Helical" evidence="1">
    <location>
        <begin position="183"/>
        <end position="202"/>
    </location>
</feature>
<comment type="caution">
    <text evidence="3">The sequence shown here is derived from an EMBL/GenBank/DDBJ whole genome shotgun (WGS) entry which is preliminary data.</text>
</comment>
<dbReference type="AlphaFoldDB" id="A0A2A5ARH4"/>
<dbReference type="InterPro" id="IPR029787">
    <property type="entry name" value="Nucleotide_cyclase"/>
</dbReference>
<keyword evidence="1" id="KW-1133">Transmembrane helix</keyword>
<name>A0A2A5ARH4_9GAMM</name>
<evidence type="ECO:0000313" key="4">
    <source>
        <dbReference type="Proteomes" id="UP000218327"/>
    </source>
</evidence>
<organism evidence="3 4">
    <name type="scientific">SAR86 cluster bacterium</name>
    <dbReference type="NCBI Taxonomy" id="2030880"/>
    <lineage>
        <taxon>Bacteria</taxon>
        <taxon>Pseudomonadati</taxon>
        <taxon>Pseudomonadota</taxon>
        <taxon>Gammaproteobacteria</taxon>
        <taxon>SAR86 cluster</taxon>
    </lineage>
</organism>
<feature type="domain" description="Guanylate cyclase" evidence="2">
    <location>
        <begin position="328"/>
        <end position="418"/>
    </location>
</feature>
<accession>A0A2A5ARH4</accession>
<dbReference type="SUPFAM" id="SSF55073">
    <property type="entry name" value="Nucleotide cyclase"/>
    <property type="match status" value="1"/>
</dbReference>
<feature type="transmembrane region" description="Helical" evidence="1">
    <location>
        <begin position="208"/>
        <end position="228"/>
    </location>
</feature>
<feature type="transmembrane region" description="Helical" evidence="1">
    <location>
        <begin position="62"/>
        <end position="83"/>
    </location>
</feature>
<dbReference type="PROSITE" id="PS50125">
    <property type="entry name" value="GUANYLATE_CYCLASE_2"/>
    <property type="match status" value="1"/>
</dbReference>
<dbReference type="GO" id="GO:0004016">
    <property type="term" value="F:adenylate cyclase activity"/>
    <property type="evidence" value="ECO:0007669"/>
    <property type="project" value="UniProtKB-ARBA"/>
</dbReference>
<gene>
    <name evidence="3" type="ORF">COA96_15140</name>
</gene>
<proteinExistence type="predicted"/>
<keyword evidence="1" id="KW-0812">Transmembrane</keyword>
<feature type="transmembrane region" description="Helical" evidence="1">
    <location>
        <begin position="156"/>
        <end position="176"/>
    </location>
</feature>
<protein>
    <recommendedName>
        <fullName evidence="2">Guanylate cyclase domain-containing protein</fullName>
    </recommendedName>
</protein>
<evidence type="ECO:0000256" key="1">
    <source>
        <dbReference type="SAM" id="Phobius"/>
    </source>
</evidence>
<evidence type="ECO:0000313" key="3">
    <source>
        <dbReference type="EMBL" id="PCJ21855.1"/>
    </source>
</evidence>
<dbReference type="GO" id="GO:0009190">
    <property type="term" value="P:cyclic nucleotide biosynthetic process"/>
    <property type="evidence" value="ECO:0007669"/>
    <property type="project" value="InterPro"/>
</dbReference>
<dbReference type="EMBL" id="NVVJ01000070">
    <property type="protein sequence ID" value="PCJ21855.1"/>
    <property type="molecule type" value="Genomic_DNA"/>
</dbReference>
<dbReference type="Gene3D" id="3.30.70.1230">
    <property type="entry name" value="Nucleotide cyclase"/>
    <property type="match status" value="1"/>
</dbReference>
<dbReference type="Proteomes" id="UP000218327">
    <property type="component" value="Unassembled WGS sequence"/>
</dbReference>
<reference evidence="4" key="1">
    <citation type="submission" date="2017-08" db="EMBL/GenBank/DDBJ databases">
        <title>A dynamic microbial community with high functional redundancy inhabits the cold, oxic subseafloor aquifer.</title>
        <authorList>
            <person name="Tully B.J."/>
            <person name="Wheat C.G."/>
            <person name="Glazer B.T."/>
            <person name="Huber J.A."/>
        </authorList>
    </citation>
    <scope>NUCLEOTIDE SEQUENCE [LARGE SCALE GENOMIC DNA]</scope>
</reference>
<sequence length="495" mass="56846">MEIPLRVEAFSIRHSYYHLHFWTIILSNAILDRNKYSIYCKDHLEEFIGELRDDASLALTSWVGRAVVVLLVLSSILTFLNASALENPYAIYTLFTYSFPILLIVCYPGMVMLFSTIEKYSPLVFDIVCVSVLLGYCLTLELIFKGAGSSQDLDSLYLQLIGQTNFVLLMSIAFSYRSTYWHTLVRNVILSLALMGMLYLINLEYLELNIIQIAQGLLSGTVVSWIFYESIRTRFYLRSTDADTRQHLYNQLSKLVYPHQLERIKLGDELENTMPLKEGKAIVNVFDVQRSSEIKHENTQEFFMGVFQAFLEVCMEGYEHNPLRSRAFRLKETGDGFISSVGYPFLPVDSRSLADSAVSTALSMFEAFNAEVDKFNYSRPIKGAIGLAYNSVQGTFQSGGIRSYDLFGESLVQASKYEELRKQPILWKKFKARAQEIGLYDFNILIVQETVYNSLSPSYRDIFIEVDLNEKEFVESNIEMMYDSEAKYIYFHVLG</sequence>